<evidence type="ECO:0000313" key="1">
    <source>
        <dbReference type="EMBL" id="MFD1533927.1"/>
    </source>
</evidence>
<comment type="caution">
    <text evidence="1">The sequence shown here is derived from an EMBL/GenBank/DDBJ whole genome shotgun (WGS) entry which is preliminary data.</text>
</comment>
<reference evidence="2" key="1">
    <citation type="journal article" date="2019" name="Int. J. Syst. Evol. Microbiol.">
        <title>The Global Catalogue of Microorganisms (GCM) 10K type strain sequencing project: providing services to taxonomists for standard genome sequencing and annotation.</title>
        <authorList>
            <consortium name="The Broad Institute Genomics Platform"/>
            <consortium name="The Broad Institute Genome Sequencing Center for Infectious Disease"/>
            <person name="Wu L."/>
            <person name="Ma J."/>
        </authorList>
    </citation>
    <scope>NUCLEOTIDE SEQUENCE [LARGE SCALE GENOMIC DNA]</scope>
    <source>
        <strain evidence="2">JCM 12165</strain>
    </source>
</reference>
<sequence>MLSSRTRSFIAGVLVGNSAPHLATAVTGHRHLTPLAGRDSGPGVNGLWAALNLLAGLLLLSPDRHRAPGRWNGDLVAFETGVLAVAAWMAGSERLLGTNTRP</sequence>
<dbReference type="RefSeq" id="WP_343977845.1">
    <property type="nucleotide sequence ID" value="NZ_BAAAJG010000009.1"/>
</dbReference>
<accession>A0ABW4FTT4</accession>
<keyword evidence="2" id="KW-1185">Reference proteome</keyword>
<evidence type="ECO:0008006" key="3">
    <source>
        <dbReference type="Google" id="ProtNLM"/>
    </source>
</evidence>
<proteinExistence type="predicted"/>
<dbReference type="EMBL" id="JBHUCP010000026">
    <property type="protein sequence ID" value="MFD1533927.1"/>
    <property type="molecule type" value="Genomic_DNA"/>
</dbReference>
<evidence type="ECO:0000313" key="2">
    <source>
        <dbReference type="Proteomes" id="UP001597145"/>
    </source>
</evidence>
<protein>
    <recommendedName>
        <fullName evidence="3">DUF998 domain-containing protein</fullName>
    </recommendedName>
</protein>
<dbReference type="Proteomes" id="UP001597145">
    <property type="component" value="Unassembled WGS sequence"/>
</dbReference>
<name>A0ABW4FTT4_9PSEU</name>
<gene>
    <name evidence="1" type="ORF">ACFSCY_31370</name>
</gene>
<organism evidence="1 2">
    <name type="scientific">Pseudonocardia aurantiaca</name>
    <dbReference type="NCBI Taxonomy" id="75290"/>
    <lineage>
        <taxon>Bacteria</taxon>
        <taxon>Bacillati</taxon>
        <taxon>Actinomycetota</taxon>
        <taxon>Actinomycetes</taxon>
        <taxon>Pseudonocardiales</taxon>
        <taxon>Pseudonocardiaceae</taxon>
        <taxon>Pseudonocardia</taxon>
    </lineage>
</organism>